<keyword evidence="10 12" id="KW-0472">Membrane</keyword>
<evidence type="ECO:0000256" key="3">
    <source>
        <dbReference type="ARBA" id="ARBA00022448"/>
    </source>
</evidence>
<keyword evidence="5 12" id="KW-0812">Transmembrane</keyword>
<dbReference type="GO" id="GO:0046872">
    <property type="term" value="F:metal ion binding"/>
    <property type="evidence" value="ECO:0007669"/>
    <property type="project" value="UniProtKB-KW"/>
</dbReference>
<feature type="domain" description="Cytochrome b561" evidence="13">
    <location>
        <begin position="35"/>
        <end position="233"/>
    </location>
</feature>
<sequence length="241" mass="26238">MADQEAHRQPGTSEEEPLLGNRGDASQQDGKPLYHNFIIGTGVVAQAGAWILAAIVWGSVFSHDLILFSAHPLLNSAALLFFIQGVLVLQPTHTAKQKQEGTYTHAALNDVALLSAIAGLVVIEYNKFAHNGTHFESPHAILGLITYILTIIQAVVGITQYFVPQLYGGVENAKKLYKYHRVGGYVILLTMLATVAAATQTDFNKNVLQIQLWAVIVAAVILLIGIVPRIRMHKFGWLAGH</sequence>
<dbReference type="PANTHER" id="PTHR15422:SF45">
    <property type="entry name" value="CYTOCHROME B561 DOMAIN-CONTAINING PROTEIN"/>
    <property type="match status" value="1"/>
</dbReference>
<feature type="region of interest" description="Disordered" evidence="11">
    <location>
        <begin position="1"/>
        <end position="26"/>
    </location>
</feature>
<keyword evidence="15" id="KW-1185">Reference proteome</keyword>
<dbReference type="SMART" id="SM00665">
    <property type="entry name" value="B561"/>
    <property type="match status" value="1"/>
</dbReference>
<protein>
    <recommendedName>
        <fullName evidence="13">Cytochrome b561 domain-containing protein</fullName>
    </recommendedName>
</protein>
<evidence type="ECO:0000313" key="14">
    <source>
        <dbReference type="EMBL" id="KAL1582756.1"/>
    </source>
</evidence>
<feature type="transmembrane region" description="Helical" evidence="12">
    <location>
        <begin position="182"/>
        <end position="198"/>
    </location>
</feature>
<reference evidence="14 15" key="1">
    <citation type="journal article" date="2020" name="Microbiol. Resour. Announc.">
        <title>Draft Genome Sequence of a Cladosporium Species Isolated from the Mesophotic Ascidian Didemnum maculosum.</title>
        <authorList>
            <person name="Gioti A."/>
            <person name="Siaperas R."/>
            <person name="Nikolaivits E."/>
            <person name="Le Goff G."/>
            <person name="Ouazzani J."/>
            <person name="Kotoulas G."/>
            <person name="Topakas E."/>
        </authorList>
    </citation>
    <scope>NUCLEOTIDE SEQUENCE [LARGE SCALE GENOMIC DNA]</scope>
    <source>
        <strain evidence="14 15">TM138-S3</strain>
    </source>
</reference>
<keyword evidence="7" id="KW-0249">Electron transport</keyword>
<dbReference type="PROSITE" id="PS50939">
    <property type="entry name" value="CYTOCHROME_B561"/>
    <property type="match status" value="1"/>
</dbReference>
<feature type="transmembrane region" description="Helical" evidence="12">
    <location>
        <begin position="37"/>
        <end position="60"/>
    </location>
</feature>
<evidence type="ECO:0000256" key="9">
    <source>
        <dbReference type="ARBA" id="ARBA00023004"/>
    </source>
</evidence>
<evidence type="ECO:0000256" key="7">
    <source>
        <dbReference type="ARBA" id="ARBA00022982"/>
    </source>
</evidence>
<dbReference type="CDD" id="cd08761">
    <property type="entry name" value="Cyt_b561_CYB561D2_like"/>
    <property type="match status" value="1"/>
</dbReference>
<evidence type="ECO:0000256" key="8">
    <source>
        <dbReference type="ARBA" id="ARBA00022989"/>
    </source>
</evidence>
<evidence type="ECO:0000256" key="1">
    <source>
        <dbReference type="ARBA" id="ARBA00001970"/>
    </source>
</evidence>
<proteinExistence type="predicted"/>
<dbReference type="InterPro" id="IPR006593">
    <property type="entry name" value="Cyt_b561/ferric_Rdtase_TM"/>
</dbReference>
<dbReference type="GO" id="GO:0140575">
    <property type="term" value="F:transmembrane monodehydroascorbate reductase activity"/>
    <property type="evidence" value="ECO:0007669"/>
    <property type="project" value="InterPro"/>
</dbReference>
<organism evidence="14 15">
    <name type="scientific">Cladosporium halotolerans</name>
    <dbReference type="NCBI Taxonomy" id="1052096"/>
    <lineage>
        <taxon>Eukaryota</taxon>
        <taxon>Fungi</taxon>
        <taxon>Dikarya</taxon>
        <taxon>Ascomycota</taxon>
        <taxon>Pezizomycotina</taxon>
        <taxon>Dothideomycetes</taxon>
        <taxon>Dothideomycetidae</taxon>
        <taxon>Cladosporiales</taxon>
        <taxon>Cladosporiaceae</taxon>
        <taxon>Cladosporium</taxon>
    </lineage>
</organism>
<evidence type="ECO:0000256" key="10">
    <source>
        <dbReference type="ARBA" id="ARBA00023136"/>
    </source>
</evidence>
<evidence type="ECO:0000256" key="6">
    <source>
        <dbReference type="ARBA" id="ARBA00022723"/>
    </source>
</evidence>
<gene>
    <name evidence="14" type="ORF">WHR41_08357</name>
</gene>
<evidence type="ECO:0000313" key="15">
    <source>
        <dbReference type="Proteomes" id="UP000803884"/>
    </source>
</evidence>
<dbReference type="PANTHER" id="PTHR15422">
    <property type="entry name" value="OS05G0565100 PROTEIN"/>
    <property type="match status" value="1"/>
</dbReference>
<dbReference type="EMBL" id="JAAQHG020000044">
    <property type="protein sequence ID" value="KAL1582756.1"/>
    <property type="molecule type" value="Genomic_DNA"/>
</dbReference>
<keyword evidence="4" id="KW-0349">Heme</keyword>
<comment type="subcellular location">
    <subcellularLocation>
        <location evidence="2">Membrane</location>
        <topology evidence="2">Multi-pass membrane protein</topology>
    </subcellularLocation>
</comment>
<dbReference type="AlphaFoldDB" id="A0AB34KFQ0"/>
<keyword evidence="3" id="KW-0813">Transport</keyword>
<dbReference type="InterPro" id="IPR045150">
    <property type="entry name" value="CYB561D1/2"/>
</dbReference>
<dbReference type="GeneID" id="96009799"/>
<evidence type="ECO:0000256" key="4">
    <source>
        <dbReference type="ARBA" id="ARBA00022617"/>
    </source>
</evidence>
<comment type="caution">
    <text evidence="14">The sequence shown here is derived from an EMBL/GenBank/DDBJ whole genome shotgun (WGS) entry which is preliminary data.</text>
</comment>
<keyword evidence="9" id="KW-0408">Iron</keyword>
<dbReference type="RefSeq" id="XP_069225863.1">
    <property type="nucleotide sequence ID" value="XM_069376961.1"/>
</dbReference>
<dbReference type="GO" id="GO:0016020">
    <property type="term" value="C:membrane"/>
    <property type="evidence" value="ECO:0007669"/>
    <property type="project" value="UniProtKB-SubCell"/>
</dbReference>
<feature type="transmembrane region" description="Helical" evidence="12">
    <location>
        <begin position="210"/>
        <end position="227"/>
    </location>
</feature>
<dbReference type="Proteomes" id="UP000803884">
    <property type="component" value="Unassembled WGS sequence"/>
</dbReference>
<evidence type="ECO:0000259" key="13">
    <source>
        <dbReference type="PROSITE" id="PS50939"/>
    </source>
</evidence>
<feature type="transmembrane region" description="Helical" evidence="12">
    <location>
        <begin position="66"/>
        <end position="89"/>
    </location>
</feature>
<dbReference type="Pfam" id="PF03188">
    <property type="entry name" value="Cytochrom_B561"/>
    <property type="match status" value="1"/>
</dbReference>
<evidence type="ECO:0000256" key="12">
    <source>
        <dbReference type="SAM" id="Phobius"/>
    </source>
</evidence>
<keyword evidence="6" id="KW-0479">Metal-binding</keyword>
<comment type="cofactor">
    <cofactor evidence="1">
        <name>heme b</name>
        <dbReference type="ChEBI" id="CHEBI:60344"/>
    </cofactor>
</comment>
<evidence type="ECO:0000256" key="5">
    <source>
        <dbReference type="ARBA" id="ARBA00022692"/>
    </source>
</evidence>
<feature type="transmembrane region" description="Helical" evidence="12">
    <location>
        <begin position="140"/>
        <end position="162"/>
    </location>
</feature>
<dbReference type="Gene3D" id="1.20.120.1770">
    <property type="match status" value="1"/>
</dbReference>
<evidence type="ECO:0000256" key="2">
    <source>
        <dbReference type="ARBA" id="ARBA00004141"/>
    </source>
</evidence>
<accession>A0AB34KFQ0</accession>
<feature type="transmembrane region" description="Helical" evidence="12">
    <location>
        <begin position="110"/>
        <end position="128"/>
    </location>
</feature>
<keyword evidence="8 12" id="KW-1133">Transmembrane helix</keyword>
<evidence type="ECO:0000256" key="11">
    <source>
        <dbReference type="SAM" id="MobiDB-lite"/>
    </source>
</evidence>
<name>A0AB34KFQ0_9PEZI</name>